<dbReference type="InterPro" id="IPR022907">
    <property type="entry name" value="VapC_family"/>
</dbReference>
<dbReference type="AlphaFoldDB" id="A0A1F5KKU9"/>
<feature type="binding site" evidence="5">
    <location>
        <position position="104"/>
    </location>
    <ligand>
        <name>Mg(2+)</name>
        <dbReference type="ChEBI" id="CHEBI:18420"/>
    </ligand>
</feature>
<protein>
    <recommendedName>
        <fullName evidence="5">Ribonuclease VapC</fullName>
        <shortName evidence="5">RNase VapC</shortName>
        <ecNumber evidence="5">3.1.-.-</ecNumber>
    </recommendedName>
    <alternativeName>
        <fullName evidence="5">Toxin VapC</fullName>
    </alternativeName>
</protein>
<evidence type="ECO:0000256" key="3">
    <source>
        <dbReference type="ARBA" id="ARBA00022723"/>
    </source>
</evidence>
<dbReference type="SUPFAM" id="SSF88723">
    <property type="entry name" value="PIN domain-like"/>
    <property type="match status" value="1"/>
</dbReference>
<organism evidence="7 8">
    <name type="scientific">Candidatus Daviesbacteria bacterium RIFCSPHIGHO2_02_FULL_43_12</name>
    <dbReference type="NCBI Taxonomy" id="1797776"/>
    <lineage>
        <taxon>Bacteria</taxon>
        <taxon>Candidatus Daviesiibacteriota</taxon>
    </lineage>
</organism>
<dbReference type="EMBL" id="MFDD01000001">
    <property type="protein sequence ID" value="OGE41522.1"/>
    <property type="molecule type" value="Genomic_DNA"/>
</dbReference>
<keyword evidence="4 5" id="KW-0378">Hydrolase</keyword>
<dbReference type="InterPro" id="IPR029060">
    <property type="entry name" value="PIN-like_dom_sf"/>
</dbReference>
<reference evidence="7 8" key="1">
    <citation type="journal article" date="2016" name="Nat. Commun.">
        <title>Thousands of microbial genomes shed light on interconnected biogeochemical processes in an aquifer system.</title>
        <authorList>
            <person name="Anantharaman K."/>
            <person name="Brown C.T."/>
            <person name="Hug L.A."/>
            <person name="Sharon I."/>
            <person name="Castelle C.J."/>
            <person name="Probst A.J."/>
            <person name="Thomas B.C."/>
            <person name="Singh A."/>
            <person name="Wilkins M.J."/>
            <person name="Karaoz U."/>
            <person name="Brodie E.L."/>
            <person name="Williams K.H."/>
            <person name="Hubbard S.S."/>
            <person name="Banfield J.F."/>
        </authorList>
    </citation>
    <scope>NUCLEOTIDE SEQUENCE [LARGE SCALE GENOMIC DNA]</scope>
</reference>
<evidence type="ECO:0000256" key="5">
    <source>
        <dbReference type="HAMAP-Rule" id="MF_00265"/>
    </source>
</evidence>
<dbReference type="GO" id="GO:0004540">
    <property type="term" value="F:RNA nuclease activity"/>
    <property type="evidence" value="ECO:0007669"/>
    <property type="project" value="InterPro"/>
</dbReference>
<feature type="binding site" evidence="5">
    <location>
        <position position="13"/>
    </location>
    <ligand>
        <name>Mg(2+)</name>
        <dbReference type="ChEBI" id="CHEBI:18420"/>
    </ligand>
</feature>
<evidence type="ECO:0000313" key="7">
    <source>
        <dbReference type="EMBL" id="OGE41522.1"/>
    </source>
</evidence>
<proteinExistence type="inferred from homology"/>
<name>A0A1F5KKU9_9BACT</name>
<evidence type="ECO:0000313" key="8">
    <source>
        <dbReference type="Proteomes" id="UP000177328"/>
    </source>
</evidence>
<evidence type="ECO:0000256" key="4">
    <source>
        <dbReference type="ARBA" id="ARBA00022801"/>
    </source>
</evidence>
<dbReference type="GO" id="GO:0016787">
    <property type="term" value="F:hydrolase activity"/>
    <property type="evidence" value="ECO:0007669"/>
    <property type="project" value="UniProtKB-KW"/>
</dbReference>
<feature type="domain" description="PIN" evidence="6">
    <location>
        <begin position="10"/>
        <end position="130"/>
    </location>
</feature>
<keyword evidence="1 5" id="KW-1277">Toxin-antitoxin system</keyword>
<dbReference type="Proteomes" id="UP000177328">
    <property type="component" value="Unassembled WGS sequence"/>
</dbReference>
<keyword evidence="2 5" id="KW-0540">Nuclease</keyword>
<sequence length="142" mass="15663">MKKLVDLKSICIDTNIFIYFLDPQSPFNSAASALLGAFADQNIALSTSTVTITELLSTKASDKELASLQESFLSIPNLRIFDISQEIALLAARFRRESNIRIIDSLQLATAIVAKAEAFLTNDQKLKNFKEVKIVALADLKL</sequence>
<comment type="similarity">
    <text evidence="5">Belongs to the PINc/VapC protein family.</text>
</comment>
<dbReference type="HAMAP" id="MF_00265">
    <property type="entry name" value="VapC_Nob1"/>
    <property type="match status" value="1"/>
</dbReference>
<comment type="caution">
    <text evidence="7">The sequence shown here is derived from an EMBL/GenBank/DDBJ whole genome shotgun (WGS) entry which is preliminary data.</text>
</comment>
<comment type="function">
    <text evidence="5">Toxic component of a toxin-antitoxin (TA) system. An RNase.</text>
</comment>
<evidence type="ECO:0000259" key="6">
    <source>
        <dbReference type="Pfam" id="PF01850"/>
    </source>
</evidence>
<keyword evidence="5" id="KW-0800">Toxin</keyword>
<evidence type="ECO:0000256" key="2">
    <source>
        <dbReference type="ARBA" id="ARBA00022722"/>
    </source>
</evidence>
<evidence type="ECO:0000256" key="1">
    <source>
        <dbReference type="ARBA" id="ARBA00022649"/>
    </source>
</evidence>
<keyword evidence="5" id="KW-0460">Magnesium</keyword>
<dbReference type="Pfam" id="PF01850">
    <property type="entry name" value="PIN"/>
    <property type="match status" value="1"/>
</dbReference>
<dbReference type="Gene3D" id="3.40.50.1010">
    <property type="entry name" value="5'-nuclease"/>
    <property type="match status" value="1"/>
</dbReference>
<comment type="cofactor">
    <cofactor evidence="5">
        <name>Mg(2+)</name>
        <dbReference type="ChEBI" id="CHEBI:18420"/>
    </cofactor>
</comment>
<dbReference type="InterPro" id="IPR002716">
    <property type="entry name" value="PIN_dom"/>
</dbReference>
<keyword evidence="3 5" id="KW-0479">Metal-binding</keyword>
<accession>A0A1F5KKU9</accession>
<dbReference type="GO" id="GO:0000287">
    <property type="term" value="F:magnesium ion binding"/>
    <property type="evidence" value="ECO:0007669"/>
    <property type="project" value="UniProtKB-UniRule"/>
</dbReference>
<dbReference type="EC" id="3.1.-.-" evidence="5"/>
<dbReference type="GO" id="GO:0090729">
    <property type="term" value="F:toxin activity"/>
    <property type="evidence" value="ECO:0007669"/>
    <property type="project" value="UniProtKB-KW"/>
</dbReference>
<gene>
    <name evidence="5" type="primary">vapC</name>
    <name evidence="7" type="ORF">A3D25_00690</name>
</gene>